<dbReference type="GO" id="GO:0030313">
    <property type="term" value="C:cell envelope"/>
    <property type="evidence" value="ECO:0007669"/>
    <property type="project" value="UniProtKB-SubCell"/>
</dbReference>
<evidence type="ECO:0000256" key="3">
    <source>
        <dbReference type="ARBA" id="ARBA00023157"/>
    </source>
</evidence>
<evidence type="ECO:0000256" key="1">
    <source>
        <dbReference type="ARBA" id="ARBA00004196"/>
    </source>
</evidence>
<dbReference type="EMBL" id="ARYN01000009">
    <property type="protein sequence ID" value="ORL45281.1"/>
    <property type="molecule type" value="Genomic_DNA"/>
</dbReference>
<dbReference type="AlphaFoldDB" id="A0A1Y1T2N6"/>
<dbReference type="Pfam" id="PF13905">
    <property type="entry name" value="Thioredoxin_8"/>
    <property type="match status" value="1"/>
</dbReference>
<keyword evidence="4" id="KW-0676">Redox-active center</keyword>
<dbReference type="STRING" id="1185767.IIF7_10683"/>
<dbReference type="InterPro" id="IPR013766">
    <property type="entry name" value="Thioredoxin_domain"/>
</dbReference>
<evidence type="ECO:0000313" key="6">
    <source>
        <dbReference type="EMBL" id="ORL45281.1"/>
    </source>
</evidence>
<evidence type="ECO:0000313" key="7">
    <source>
        <dbReference type="Proteomes" id="UP000192746"/>
    </source>
</evidence>
<proteinExistence type="predicted"/>
<dbReference type="InterPro" id="IPR017937">
    <property type="entry name" value="Thioredoxin_CS"/>
</dbReference>
<dbReference type="Gene3D" id="3.40.30.10">
    <property type="entry name" value="Glutaredoxin"/>
    <property type="match status" value="1"/>
</dbReference>
<dbReference type="PROSITE" id="PS51352">
    <property type="entry name" value="THIOREDOXIN_2"/>
    <property type="match status" value="1"/>
</dbReference>
<dbReference type="PANTHER" id="PTHR42852:SF6">
    <property type="entry name" value="THIOL:DISULFIDE INTERCHANGE PROTEIN DSBE"/>
    <property type="match status" value="1"/>
</dbReference>
<keyword evidence="3" id="KW-1015">Disulfide bond</keyword>
<organism evidence="6 7">
    <name type="scientific">Zunongwangia atlantica 22II14-10F7</name>
    <dbReference type="NCBI Taxonomy" id="1185767"/>
    <lineage>
        <taxon>Bacteria</taxon>
        <taxon>Pseudomonadati</taxon>
        <taxon>Bacteroidota</taxon>
        <taxon>Flavobacteriia</taxon>
        <taxon>Flavobacteriales</taxon>
        <taxon>Flavobacteriaceae</taxon>
        <taxon>Zunongwangia</taxon>
    </lineage>
</organism>
<keyword evidence="2" id="KW-0201">Cytochrome c-type biogenesis</keyword>
<evidence type="ECO:0000256" key="2">
    <source>
        <dbReference type="ARBA" id="ARBA00022748"/>
    </source>
</evidence>
<dbReference type="GO" id="GO:0017004">
    <property type="term" value="P:cytochrome complex assembly"/>
    <property type="evidence" value="ECO:0007669"/>
    <property type="project" value="UniProtKB-KW"/>
</dbReference>
<sequence>MDSVIEDPSYEFANTKQFKISKIELSEKETKIHLDWNMPEGSWIKCGRDAFIRNSETGEKLSILSIENEEFDTRITFDASGEHHSVFIFPPLKNDVEKIDYNDQFFGLSLHEKKKEKSKDIPSDVQDWINAALAQVKDEPIENYESDEFFSKKPAKIIGYIKGYDQRSGFDTGIYYASNVLTREDYPVTIEIKEDGRFEADIPLVHPVKSNFFINGKVVKFYLEPGQTLGLILDWEGFLEANYNYSRAYPKAFIKYQGKLSRINKEVNTIEFTEFDYSDFQSSILNSELSDLEAIALNEKAENEKILQNYFSNTDLLEKSKEILSNEKDLITATRLFNYVMSRKELRTQHPDNDYIKEDEDIDFYTFLQDINLNKQALLVNSNFSEFINRFEYSDPLRYQFKYNNFVPEISFLDYLKSMDINLSEEEEYLLKSKALKPEEIEEYNKKIKVFFKKYAKESEAHRKKYVTPYIEDHVFIDFMEPWHKKDSVLQNQLHLKNDLIYDITKVRSTKFDIQMMNESKVAYDYLKNQSATIENEFLIKEFTRIIKEKFPNQPKEKQVVDGDPTETTIAINNKIITLPDGKPKQLFYDIANNYKGKILFIDFWATTCGPCVATIKHMKETRKKYKDNPDFEFVFITDEAQSPLKNYESFTKEQELENLHRVDTDTYNRFRQLFKFNGIPRYIVLNKNGDLIDDDFEMHNFDYNLPLILKKYK</sequence>
<protein>
    <submittedName>
        <fullName evidence="6">Redoxin</fullName>
    </submittedName>
</protein>
<dbReference type="PROSITE" id="PS00194">
    <property type="entry name" value="THIOREDOXIN_1"/>
    <property type="match status" value="1"/>
</dbReference>
<name>A0A1Y1T2N6_9FLAO</name>
<dbReference type="InterPro" id="IPR036249">
    <property type="entry name" value="Thioredoxin-like_sf"/>
</dbReference>
<evidence type="ECO:0000259" key="5">
    <source>
        <dbReference type="PROSITE" id="PS51352"/>
    </source>
</evidence>
<comment type="subcellular location">
    <subcellularLocation>
        <location evidence="1">Cell envelope</location>
    </subcellularLocation>
</comment>
<feature type="domain" description="Thioredoxin" evidence="5">
    <location>
        <begin position="558"/>
        <end position="707"/>
    </location>
</feature>
<dbReference type="PANTHER" id="PTHR42852">
    <property type="entry name" value="THIOL:DISULFIDE INTERCHANGE PROTEIN DSBE"/>
    <property type="match status" value="1"/>
</dbReference>
<evidence type="ECO:0000256" key="4">
    <source>
        <dbReference type="ARBA" id="ARBA00023284"/>
    </source>
</evidence>
<dbReference type="SUPFAM" id="SSF52833">
    <property type="entry name" value="Thioredoxin-like"/>
    <property type="match status" value="1"/>
</dbReference>
<dbReference type="InterPro" id="IPR012336">
    <property type="entry name" value="Thioredoxin-like_fold"/>
</dbReference>
<reference evidence="6 7" key="1">
    <citation type="submission" date="2013-04" db="EMBL/GenBank/DDBJ databases">
        <title>Zunongwangia sp. 22II14-10F7 Genome Sequencing.</title>
        <authorList>
            <person name="Lai Q."/>
            <person name="Shao Z."/>
        </authorList>
    </citation>
    <scope>NUCLEOTIDE SEQUENCE [LARGE SCALE GENOMIC DNA]</scope>
    <source>
        <strain evidence="6 7">22II14-10F7</strain>
    </source>
</reference>
<accession>A0A1Y1T2N6</accession>
<gene>
    <name evidence="6" type="ORF">IIF7_10683</name>
</gene>
<dbReference type="CDD" id="cd02966">
    <property type="entry name" value="TlpA_like_family"/>
    <property type="match status" value="1"/>
</dbReference>
<comment type="caution">
    <text evidence="6">The sequence shown here is derived from an EMBL/GenBank/DDBJ whole genome shotgun (WGS) entry which is preliminary data.</text>
</comment>
<dbReference type="Proteomes" id="UP000192746">
    <property type="component" value="Unassembled WGS sequence"/>
</dbReference>
<dbReference type="InterPro" id="IPR050553">
    <property type="entry name" value="Thioredoxin_ResA/DsbE_sf"/>
</dbReference>
<keyword evidence="7" id="KW-1185">Reference proteome</keyword>